<evidence type="ECO:0000313" key="3">
    <source>
        <dbReference type="Proteomes" id="UP000078368"/>
    </source>
</evidence>
<dbReference type="EMBL" id="LVZK01000001">
    <property type="protein sequence ID" value="OAP86767.1"/>
    <property type="molecule type" value="Genomic_DNA"/>
</dbReference>
<evidence type="ECO:0000256" key="1">
    <source>
        <dbReference type="SAM" id="Coils"/>
    </source>
</evidence>
<dbReference type="STRING" id="1823756.A4H34_06565"/>
<feature type="coiled-coil region" evidence="1">
    <location>
        <begin position="118"/>
        <end position="160"/>
    </location>
</feature>
<reference evidence="2 3" key="1">
    <citation type="submission" date="2016-04" db="EMBL/GenBank/DDBJ databases">
        <title>Peptidophaga gingivicola gen. nov., sp. nov., isolated from human subgingival plaque.</title>
        <authorList>
            <person name="Beall C.J."/>
            <person name="Mokrzan E.M."/>
            <person name="Griffen A.L."/>
            <person name="Leys E.J."/>
        </authorList>
    </citation>
    <scope>NUCLEOTIDE SEQUENCE [LARGE SCALE GENOMIC DNA]</scope>
    <source>
        <strain evidence="2 3">BA112</strain>
    </source>
</reference>
<evidence type="ECO:0000313" key="2">
    <source>
        <dbReference type="EMBL" id="OAP86767.1"/>
    </source>
</evidence>
<gene>
    <name evidence="2" type="ORF">A4H34_06565</name>
</gene>
<accession>A0A179B532</accession>
<dbReference type="AlphaFoldDB" id="A0A179B532"/>
<sequence length="201" mass="21987">MTSPDAASVVDILDQLIDIVRSARSVPMSASAMVNRSQVIELLTTARDILPDQLVEADGLLAEVDSVTARAHDEAARIRERAEHDAEDIVAQAREQAARLVSQDAVTVAAKSQAQRIVDDATNQAEAMKKGADEYSDERLRELQDQVAELGNSMDGLSREFQGKIDVVLGQVKAGRRVIAERQGEIDPVDEGMEYEEDSWT</sequence>
<name>A0A179B532_9ACTO</name>
<protein>
    <recommendedName>
        <fullName evidence="4">ATPase</fullName>
    </recommendedName>
</protein>
<keyword evidence="1" id="KW-0175">Coiled coil</keyword>
<proteinExistence type="predicted"/>
<keyword evidence="3" id="KW-1185">Reference proteome</keyword>
<dbReference type="OrthoDB" id="3291843at2"/>
<organism evidence="2 3">
    <name type="scientific">Peptidiphaga gingivicola</name>
    <dbReference type="NCBI Taxonomy" id="2741497"/>
    <lineage>
        <taxon>Bacteria</taxon>
        <taxon>Bacillati</taxon>
        <taxon>Actinomycetota</taxon>
        <taxon>Actinomycetes</taxon>
        <taxon>Actinomycetales</taxon>
        <taxon>Actinomycetaceae</taxon>
        <taxon>Peptidiphaga</taxon>
    </lineage>
</organism>
<dbReference type="Proteomes" id="UP000078368">
    <property type="component" value="Unassembled WGS sequence"/>
</dbReference>
<comment type="caution">
    <text evidence="2">The sequence shown here is derived from an EMBL/GenBank/DDBJ whole genome shotgun (WGS) entry which is preliminary data.</text>
</comment>
<evidence type="ECO:0008006" key="4">
    <source>
        <dbReference type="Google" id="ProtNLM"/>
    </source>
</evidence>
<dbReference type="RefSeq" id="WP_009198906.1">
    <property type="nucleotide sequence ID" value="NZ_LVZK01000001.1"/>
</dbReference>